<comment type="catalytic activity">
    <reaction evidence="12 13 19">
        <text>IMP + NAD(+) + H2O = XMP + NADH + H(+)</text>
        <dbReference type="Rhea" id="RHEA:11708"/>
        <dbReference type="ChEBI" id="CHEBI:15377"/>
        <dbReference type="ChEBI" id="CHEBI:15378"/>
        <dbReference type="ChEBI" id="CHEBI:57464"/>
        <dbReference type="ChEBI" id="CHEBI:57540"/>
        <dbReference type="ChEBI" id="CHEBI:57945"/>
        <dbReference type="ChEBI" id="CHEBI:58053"/>
        <dbReference type="EC" id="1.1.1.205"/>
    </reaction>
</comment>
<dbReference type="GO" id="GO:0006177">
    <property type="term" value="P:GMP biosynthetic process"/>
    <property type="evidence" value="ECO:0007669"/>
    <property type="project" value="UniProtKB-UniRule"/>
</dbReference>
<evidence type="ECO:0000256" key="3">
    <source>
        <dbReference type="ARBA" id="ARBA00011881"/>
    </source>
</evidence>
<feature type="binding site" evidence="13">
    <location>
        <position position="472"/>
    </location>
    <ligand>
        <name>K(+)</name>
        <dbReference type="ChEBI" id="CHEBI:29103"/>
        <note>ligand shared between two tetrameric partners</note>
    </ligand>
</feature>
<dbReference type="SMART" id="SM00116">
    <property type="entry name" value="CBS"/>
    <property type="match status" value="2"/>
</dbReference>
<dbReference type="SMART" id="SM01240">
    <property type="entry name" value="IMPDH"/>
    <property type="match status" value="1"/>
</dbReference>
<keyword evidence="10 13" id="KW-0520">NAD</keyword>
<feature type="domain" description="CBS" evidence="20">
    <location>
        <begin position="151"/>
        <end position="209"/>
    </location>
</feature>
<dbReference type="Pfam" id="PF00478">
    <property type="entry name" value="IMPDH"/>
    <property type="match status" value="1"/>
</dbReference>
<feature type="binding site" evidence="13">
    <location>
        <position position="474"/>
    </location>
    <ligand>
        <name>K(+)</name>
        <dbReference type="ChEBI" id="CHEBI:29103"/>
        <note>ligand shared between two tetrameric partners</note>
    </ligand>
</feature>
<comment type="activity regulation">
    <text evidence="13">Mycophenolic acid (MPA) is a non-competitive inhibitor that prevents formation of the closed enzyme conformation by binding to the same site as the amobile flap. In contrast, mizoribine monophosphate (MZP) is a competitive inhibitor that induces the closed conformation. MPA is a potent inhibitor of mammalian IMPDHs but a poor inhibitor of the bacterial enzymes. MZP is a more potent inhibitor of bacterial IMPDH.</text>
</comment>
<feature type="binding site" description="in other chain" evidence="13 16">
    <location>
        <position position="298"/>
    </location>
    <ligand>
        <name>K(+)</name>
        <dbReference type="ChEBI" id="CHEBI:29103"/>
        <note>ligand shared between two tetrameric partners</note>
    </ligand>
</feature>
<evidence type="ECO:0000256" key="7">
    <source>
        <dbReference type="ARBA" id="ARBA00022755"/>
    </source>
</evidence>
<evidence type="ECO:0000313" key="22">
    <source>
        <dbReference type="Proteomes" id="UP000678374"/>
    </source>
</evidence>
<evidence type="ECO:0000256" key="16">
    <source>
        <dbReference type="PIRSR" id="PIRSR000130-4"/>
    </source>
</evidence>
<comment type="function">
    <text evidence="13">Catalyzes the conversion of inosine 5'-phosphate (IMP) to xanthosine 5'-phosphate (XMP), the first committed and rate-limiting step in the de novo synthesis of guanine nucleotides, and therefore plays an important role in the regulation of cell growth.</text>
</comment>
<evidence type="ECO:0000256" key="5">
    <source>
        <dbReference type="ARBA" id="ARBA00022737"/>
    </source>
</evidence>
<feature type="active site" description="Thioimidate intermediate" evidence="13 14">
    <location>
        <position position="303"/>
    </location>
</feature>
<dbReference type="InterPro" id="IPR046342">
    <property type="entry name" value="CBS_dom_sf"/>
</dbReference>
<dbReference type="PIRSF" id="PIRSF000130">
    <property type="entry name" value="IMPDH"/>
    <property type="match status" value="1"/>
</dbReference>
<dbReference type="Pfam" id="PF00571">
    <property type="entry name" value="CBS"/>
    <property type="match status" value="2"/>
</dbReference>
<dbReference type="InterPro" id="IPR015875">
    <property type="entry name" value="IMP_DH/GMP_Rdtase_CS"/>
</dbReference>
<dbReference type="PANTHER" id="PTHR11911">
    <property type="entry name" value="INOSINE-5-MONOPHOSPHATE DEHYDROGENASE RELATED"/>
    <property type="match status" value="1"/>
</dbReference>
<dbReference type="EC" id="1.1.1.205" evidence="13 19"/>
<comment type="subunit">
    <text evidence="3 13">Homotetramer.</text>
</comment>
<sequence>MRLLGKALTFDDVLLVPAFSQVLPRDTSLATRLSRNIQLNLPLVSAAMDTVTEARLAIAIAQEGGIGIVHKNLTPKQQAAEVARVKRYESGLLKDPITIAPGARVRDVIELSRQHGISGFPVVEDGRVVGIVTGRDLRFETRLEAPVREIMTPRERLITVREGAALSEAKALMHQHKLERVLVVNDAFELRGLFTVKDITKQTSFPNAARDAHGKLRVGAAVGVGEGTEERVEMLVKAGVDALIVDTAHGHSAGVIERVRWVKKNFPQVDVIGGNIATGAAALALVEAGADGVKVGIGPGSICTTRIVAGVGVPQITAIDNVATALRGTGVPLIADGGIRYSGDIAKAIAAGASSVMMGGMFAGTEESPGEVFLYQGRSYKGYRGMGSIGAMKAGSADRYFQENDESANPNADKLVPEGIEGRVPYKGSMISIVYQMAGGLRASMGYCGCGTIDDMRERAEFVEITAAGIRESHVHDVQITKEAPNYRME</sequence>
<evidence type="ECO:0000256" key="14">
    <source>
        <dbReference type="PIRSR" id="PIRSR000130-1"/>
    </source>
</evidence>
<comment type="caution">
    <text evidence="13">Lacks conserved residue(s) required for the propagation of feature annotation.</text>
</comment>
<keyword evidence="7 13" id="KW-0658">Purine biosynthesis</keyword>
<evidence type="ECO:0000256" key="17">
    <source>
        <dbReference type="PROSITE-ProRule" id="PRU00703"/>
    </source>
</evidence>
<dbReference type="FunFam" id="3.20.20.70:FF:000003">
    <property type="entry name" value="GMP reductase"/>
    <property type="match status" value="1"/>
</dbReference>
<keyword evidence="11 17" id="KW-0129">CBS domain</keyword>
<evidence type="ECO:0000259" key="20">
    <source>
        <dbReference type="PROSITE" id="PS51371"/>
    </source>
</evidence>
<evidence type="ECO:0000256" key="4">
    <source>
        <dbReference type="ARBA" id="ARBA00022723"/>
    </source>
</evidence>
<comment type="cofactor">
    <cofactor evidence="1 13">
        <name>K(+)</name>
        <dbReference type="ChEBI" id="CHEBI:29103"/>
    </cofactor>
</comment>
<dbReference type="GO" id="GO:0000166">
    <property type="term" value="F:nucleotide binding"/>
    <property type="evidence" value="ECO:0007669"/>
    <property type="project" value="UniProtKB-UniRule"/>
</dbReference>
<name>A0A940YN94_9BURK</name>
<feature type="binding site" evidence="13">
    <location>
        <begin position="359"/>
        <end position="360"/>
    </location>
    <ligand>
        <name>IMP</name>
        <dbReference type="ChEBI" id="CHEBI:58053"/>
    </ligand>
</feature>
<evidence type="ECO:0000256" key="6">
    <source>
        <dbReference type="ARBA" id="ARBA00022749"/>
    </source>
</evidence>
<feature type="binding site" description="in other chain" evidence="13 16">
    <location>
        <position position="300"/>
    </location>
    <ligand>
        <name>K(+)</name>
        <dbReference type="ChEBI" id="CHEBI:29103"/>
        <note>ligand shared between two tetrameric partners</note>
    </ligand>
</feature>
<keyword evidence="4 13" id="KW-0479">Metal-binding</keyword>
<dbReference type="SUPFAM" id="SSF54631">
    <property type="entry name" value="CBS-domain pair"/>
    <property type="match status" value="1"/>
</dbReference>
<feature type="active site" description="Proton acceptor" evidence="13 14">
    <location>
        <position position="399"/>
    </location>
</feature>
<feature type="domain" description="CBS" evidence="20">
    <location>
        <begin position="92"/>
        <end position="147"/>
    </location>
</feature>
<accession>A0A940YN94</accession>
<gene>
    <name evidence="13 21" type="primary">guaB</name>
    <name evidence="21" type="ORF">KAK06_10995</name>
</gene>
<evidence type="ECO:0000256" key="2">
    <source>
        <dbReference type="ARBA" id="ARBA00005502"/>
    </source>
</evidence>
<feature type="binding site" description="in other chain" evidence="13 16">
    <location>
        <position position="303"/>
    </location>
    <ligand>
        <name>K(+)</name>
        <dbReference type="ChEBI" id="CHEBI:29103"/>
        <note>ligand shared between two tetrameric partners</note>
    </ligand>
</feature>
<evidence type="ECO:0000256" key="12">
    <source>
        <dbReference type="ARBA" id="ARBA00048028"/>
    </source>
</evidence>
<keyword evidence="8 13" id="KW-0630">Potassium</keyword>
<evidence type="ECO:0000256" key="8">
    <source>
        <dbReference type="ARBA" id="ARBA00022958"/>
    </source>
</evidence>
<dbReference type="InterPro" id="IPR000644">
    <property type="entry name" value="CBS_dom"/>
</dbReference>
<dbReference type="RefSeq" id="WP_210802119.1">
    <property type="nucleotide sequence ID" value="NZ_JAGQDE010000008.1"/>
</dbReference>
<evidence type="ECO:0000313" key="21">
    <source>
        <dbReference type="EMBL" id="MBQ0959476.1"/>
    </source>
</evidence>
<dbReference type="AlphaFoldDB" id="A0A940YN94"/>
<feature type="binding site" evidence="13">
    <location>
        <begin position="383"/>
        <end position="387"/>
    </location>
    <ligand>
        <name>IMP</name>
        <dbReference type="ChEBI" id="CHEBI:58053"/>
    </ligand>
</feature>
<dbReference type="InterPro" id="IPR013785">
    <property type="entry name" value="Aldolase_TIM"/>
</dbReference>
<evidence type="ECO:0000256" key="9">
    <source>
        <dbReference type="ARBA" id="ARBA00023002"/>
    </source>
</evidence>
<dbReference type="GO" id="GO:0006183">
    <property type="term" value="P:GTP biosynthetic process"/>
    <property type="evidence" value="ECO:0007669"/>
    <property type="project" value="TreeGrafter"/>
</dbReference>
<evidence type="ECO:0000256" key="10">
    <source>
        <dbReference type="ARBA" id="ARBA00023027"/>
    </source>
</evidence>
<dbReference type="Gene3D" id="3.20.20.70">
    <property type="entry name" value="Aldolase class I"/>
    <property type="match status" value="1"/>
</dbReference>
<dbReference type="EMBL" id="JAGQDE010000008">
    <property type="protein sequence ID" value="MBQ0959476.1"/>
    <property type="molecule type" value="Genomic_DNA"/>
</dbReference>
<dbReference type="SUPFAM" id="SSF51412">
    <property type="entry name" value="Inosine monophosphate dehydrogenase (IMPDH)"/>
    <property type="match status" value="1"/>
</dbReference>
<protein>
    <recommendedName>
        <fullName evidence="13 19">Inosine-5'-monophosphate dehydrogenase</fullName>
        <shortName evidence="13">IMP dehydrogenase</shortName>
        <shortName evidence="13">IMPD</shortName>
        <shortName evidence="13">IMPDH</shortName>
        <ecNumber evidence="13 19">1.1.1.205</ecNumber>
    </recommendedName>
</protein>
<feature type="binding site" evidence="13">
    <location>
        <position position="418"/>
    </location>
    <ligand>
        <name>IMP</name>
        <dbReference type="ChEBI" id="CHEBI:58053"/>
    </ligand>
</feature>
<feature type="binding site" evidence="13">
    <location>
        <begin position="336"/>
        <end position="338"/>
    </location>
    <ligand>
        <name>IMP</name>
        <dbReference type="ChEBI" id="CHEBI:58053"/>
    </ligand>
</feature>
<dbReference type="CDD" id="cd00381">
    <property type="entry name" value="IMPDH"/>
    <property type="match status" value="1"/>
</dbReference>
<dbReference type="InterPro" id="IPR001093">
    <property type="entry name" value="IMP_DH_GMPRt"/>
</dbReference>
<evidence type="ECO:0000256" key="19">
    <source>
        <dbReference type="RuleBase" id="RU003928"/>
    </source>
</evidence>
<organism evidence="21 22">
    <name type="scientific">Ideonella aquatica</name>
    <dbReference type="NCBI Taxonomy" id="2824119"/>
    <lineage>
        <taxon>Bacteria</taxon>
        <taxon>Pseudomonadati</taxon>
        <taxon>Pseudomonadota</taxon>
        <taxon>Betaproteobacteria</taxon>
        <taxon>Burkholderiales</taxon>
        <taxon>Sphaerotilaceae</taxon>
        <taxon>Ideonella</taxon>
    </lineage>
</organism>
<comment type="similarity">
    <text evidence="2 13 18">Belongs to the IMPDH/GMPR family.</text>
</comment>
<dbReference type="CDD" id="cd04601">
    <property type="entry name" value="CBS_pair_IMPDH"/>
    <property type="match status" value="1"/>
</dbReference>
<proteinExistence type="inferred from homology"/>
<keyword evidence="6 13" id="KW-0332">GMP biosynthesis</keyword>
<dbReference type="NCBIfam" id="TIGR01302">
    <property type="entry name" value="IMP_dehydrog"/>
    <property type="match status" value="1"/>
</dbReference>
<evidence type="ECO:0000256" key="11">
    <source>
        <dbReference type="ARBA" id="ARBA00023122"/>
    </source>
</evidence>
<evidence type="ECO:0000256" key="1">
    <source>
        <dbReference type="ARBA" id="ARBA00001958"/>
    </source>
</evidence>
<comment type="caution">
    <text evidence="21">The sequence shown here is derived from an EMBL/GenBank/DDBJ whole genome shotgun (WGS) entry which is preliminary data.</text>
</comment>
<dbReference type="PANTHER" id="PTHR11911:SF111">
    <property type="entry name" value="INOSINE-5'-MONOPHOSPHATE DEHYDROGENASE"/>
    <property type="match status" value="1"/>
</dbReference>
<keyword evidence="5" id="KW-0677">Repeat</keyword>
<evidence type="ECO:0000256" key="13">
    <source>
        <dbReference type="HAMAP-Rule" id="MF_01964"/>
    </source>
</evidence>
<feature type="binding site" evidence="13">
    <location>
        <position position="473"/>
    </location>
    <ligand>
        <name>K(+)</name>
        <dbReference type="ChEBI" id="CHEBI:29103"/>
        <note>ligand shared between two tetrameric partners</note>
    </ligand>
</feature>
<dbReference type="PROSITE" id="PS00487">
    <property type="entry name" value="IMP_DH_GMP_RED"/>
    <property type="match status" value="1"/>
</dbReference>
<dbReference type="InterPro" id="IPR005990">
    <property type="entry name" value="IMP_DH"/>
</dbReference>
<comment type="pathway">
    <text evidence="13 19">Purine metabolism; XMP biosynthesis via de novo pathway; XMP from IMP: step 1/1.</text>
</comment>
<keyword evidence="22" id="KW-1185">Reference proteome</keyword>
<dbReference type="Proteomes" id="UP000678374">
    <property type="component" value="Unassembled WGS sequence"/>
</dbReference>
<feature type="binding site" evidence="13">
    <location>
        <position position="246"/>
    </location>
    <ligand>
        <name>NAD(+)</name>
        <dbReference type="ChEBI" id="CHEBI:57540"/>
    </ligand>
</feature>
<dbReference type="GO" id="GO:0003938">
    <property type="term" value="F:IMP dehydrogenase activity"/>
    <property type="evidence" value="ECO:0007669"/>
    <property type="project" value="UniProtKB-UniRule"/>
</dbReference>
<reference evidence="21" key="1">
    <citation type="submission" date="2021-04" db="EMBL/GenBank/DDBJ databases">
        <title>The genome sequence of Ideonella sp. 4Y11.</title>
        <authorList>
            <person name="Liu Y."/>
        </authorList>
    </citation>
    <scope>NUCLEOTIDE SEQUENCE</scope>
    <source>
        <strain evidence="21">4Y11</strain>
    </source>
</reference>
<dbReference type="PROSITE" id="PS51371">
    <property type="entry name" value="CBS"/>
    <property type="match status" value="2"/>
</dbReference>
<evidence type="ECO:0000256" key="15">
    <source>
        <dbReference type="PIRSR" id="PIRSR000130-3"/>
    </source>
</evidence>
<keyword evidence="9 13" id="KW-0560">Oxidoreductase</keyword>
<dbReference type="HAMAP" id="MF_01964">
    <property type="entry name" value="IMPDH"/>
    <property type="match status" value="1"/>
</dbReference>
<evidence type="ECO:0000256" key="18">
    <source>
        <dbReference type="RuleBase" id="RU003927"/>
    </source>
</evidence>
<dbReference type="GO" id="GO:0046872">
    <property type="term" value="F:metal ion binding"/>
    <property type="evidence" value="ECO:0007669"/>
    <property type="project" value="UniProtKB-UniRule"/>
</dbReference>
<feature type="binding site" evidence="15">
    <location>
        <begin position="246"/>
        <end position="248"/>
    </location>
    <ligand>
        <name>NAD(+)</name>
        <dbReference type="ChEBI" id="CHEBI:57540"/>
    </ligand>
</feature>
<feature type="binding site" evidence="13 15">
    <location>
        <begin position="296"/>
        <end position="298"/>
    </location>
    <ligand>
        <name>NAD(+)</name>
        <dbReference type="ChEBI" id="CHEBI:57540"/>
    </ligand>
</feature>
<feature type="binding site" evidence="13">
    <location>
        <position position="301"/>
    </location>
    <ligand>
        <name>IMP</name>
        <dbReference type="ChEBI" id="CHEBI:58053"/>
    </ligand>
</feature>